<dbReference type="AlphaFoldDB" id="A0A1Q8Y8U3"/>
<comment type="caution">
    <text evidence="1">The sequence shown here is derived from an EMBL/GenBank/DDBJ whole genome shotgun (WGS) entry which is preliminary data.</text>
</comment>
<dbReference type="Proteomes" id="UP000185911">
    <property type="component" value="Unassembled WGS sequence"/>
</dbReference>
<reference evidence="1 2" key="1">
    <citation type="submission" date="2017-01" db="EMBL/GenBank/DDBJ databases">
        <title>Genome sequence of Rhodoferax antarcticus ANT.BR, a psychrophilic purple nonsulfur bacterium from an Antarctic microbial mat.</title>
        <authorList>
            <person name="Baker J."/>
            <person name="Riester C."/>
            <person name="Skinner B."/>
            <person name="Newell A."/>
            <person name="Swingley W."/>
            <person name="Madigan M."/>
            <person name="Jung D."/>
            <person name="Asao M."/>
            <person name="Chen M."/>
            <person name="Loughlin P."/>
            <person name="Pan H."/>
            <person name="Lin S."/>
            <person name="Li N."/>
            <person name="Shaw J."/>
            <person name="Prado M."/>
            <person name="Sherman C."/>
            <person name="Li X."/>
            <person name="Tang J."/>
            <person name="Blankenship R."/>
            <person name="Zhao T."/>
            <person name="Touchman J."/>
            <person name="Sattley M."/>
        </authorList>
    </citation>
    <scope>NUCLEOTIDE SEQUENCE [LARGE SCALE GENOMIC DNA]</scope>
    <source>
        <strain evidence="1 2">ANT.BR</strain>
    </source>
</reference>
<sequence length="151" mass="16510">MTTNFPGEPPSSVALVQAERDAFKWAYGYLQDRMRSIARFGWAQDCDSEIEARIQQATAPAKAATMTFKTTLFQALSSAGTVFCDGYQVTTQIDGALLGKSNQVMLECDDELTVIFSDQDIEIDEVGENLPKVVVSFLVTAPLTEGAMLKI</sequence>
<organism evidence="1 2">
    <name type="scientific">Rhodoferax antarcticus ANT.BR</name>
    <dbReference type="NCBI Taxonomy" id="1111071"/>
    <lineage>
        <taxon>Bacteria</taxon>
        <taxon>Pseudomonadati</taxon>
        <taxon>Pseudomonadota</taxon>
        <taxon>Betaproteobacteria</taxon>
        <taxon>Burkholderiales</taxon>
        <taxon>Comamonadaceae</taxon>
        <taxon>Rhodoferax</taxon>
    </lineage>
</organism>
<keyword evidence="2" id="KW-1185">Reference proteome</keyword>
<evidence type="ECO:0000313" key="2">
    <source>
        <dbReference type="Proteomes" id="UP000185911"/>
    </source>
</evidence>
<accession>A0A1Q8Y8U3</accession>
<name>A0A1Q8Y8U3_9BURK</name>
<dbReference type="EMBL" id="MSYM01000020">
    <property type="protein sequence ID" value="OLP04472.1"/>
    <property type="molecule type" value="Genomic_DNA"/>
</dbReference>
<dbReference type="RefSeq" id="WP_139313470.1">
    <property type="nucleotide sequence ID" value="NZ_MSYM01000020.1"/>
</dbReference>
<evidence type="ECO:0000313" key="1">
    <source>
        <dbReference type="EMBL" id="OLP04472.1"/>
    </source>
</evidence>
<gene>
    <name evidence="1" type="ORF">BLL52_4120</name>
</gene>
<proteinExistence type="predicted"/>
<protein>
    <submittedName>
        <fullName evidence="1">Uncharacterized protein</fullName>
    </submittedName>
</protein>